<protein>
    <submittedName>
        <fullName evidence="2">Amidohydrolase</fullName>
    </submittedName>
</protein>
<dbReference type="Gene3D" id="3.20.20.140">
    <property type="entry name" value="Metal-dependent hydrolases"/>
    <property type="match status" value="1"/>
</dbReference>
<dbReference type="PANTHER" id="PTHR22642:SF2">
    <property type="entry name" value="PROTEIN LONG AFTER FAR-RED 3"/>
    <property type="match status" value="1"/>
</dbReference>
<evidence type="ECO:0000259" key="1">
    <source>
        <dbReference type="Pfam" id="PF07969"/>
    </source>
</evidence>
<proteinExistence type="predicted"/>
<dbReference type="InterPro" id="IPR032466">
    <property type="entry name" value="Metal_Hydrolase"/>
</dbReference>
<reference evidence="3" key="1">
    <citation type="submission" date="2016-02" db="EMBL/GenBank/DDBJ databases">
        <authorList>
            <person name="Holder M.E."/>
            <person name="Ajami N.J."/>
            <person name="Petrosino J.F."/>
        </authorList>
    </citation>
    <scope>NUCLEOTIDE SEQUENCE [LARGE SCALE GENOMIC DNA]</scope>
    <source>
        <strain evidence="3">CCUG 45958</strain>
    </source>
</reference>
<dbReference type="RefSeq" id="WP_062253553.1">
    <property type="nucleotide sequence ID" value="NZ_CP014229.1"/>
</dbReference>
<dbReference type="Pfam" id="PF07969">
    <property type="entry name" value="Amidohydro_3"/>
    <property type="match status" value="1"/>
</dbReference>
<dbReference type="InterPro" id="IPR033932">
    <property type="entry name" value="YtcJ-like"/>
</dbReference>
<feature type="domain" description="Amidohydrolase 3" evidence="1">
    <location>
        <begin position="52"/>
        <end position="542"/>
    </location>
</feature>
<organism evidence="2 3">
    <name type="scientific">Desulfovibrio fairfieldensis</name>
    <dbReference type="NCBI Taxonomy" id="44742"/>
    <lineage>
        <taxon>Bacteria</taxon>
        <taxon>Pseudomonadati</taxon>
        <taxon>Thermodesulfobacteriota</taxon>
        <taxon>Desulfovibrionia</taxon>
        <taxon>Desulfovibrionales</taxon>
        <taxon>Desulfovibrionaceae</taxon>
        <taxon>Desulfovibrio</taxon>
    </lineage>
</organism>
<dbReference type="CDD" id="cd01300">
    <property type="entry name" value="YtcJ_like"/>
    <property type="match status" value="1"/>
</dbReference>
<dbReference type="PANTHER" id="PTHR22642">
    <property type="entry name" value="IMIDAZOLONEPROPIONASE"/>
    <property type="match status" value="1"/>
</dbReference>
<dbReference type="KEGG" id="dfi:AXF13_12035"/>
<dbReference type="Gene3D" id="3.10.310.70">
    <property type="match status" value="1"/>
</dbReference>
<accession>A0A0X8JLI1</accession>
<dbReference type="InterPro" id="IPR013108">
    <property type="entry name" value="Amidohydro_3"/>
</dbReference>
<dbReference type="Proteomes" id="UP000069241">
    <property type="component" value="Chromosome"/>
</dbReference>
<keyword evidence="2" id="KW-0378">Hydrolase</keyword>
<evidence type="ECO:0000313" key="3">
    <source>
        <dbReference type="Proteomes" id="UP000069241"/>
    </source>
</evidence>
<name>A0A0X8JLI1_9BACT</name>
<gene>
    <name evidence="2" type="ORF">AXF13_12035</name>
</gene>
<dbReference type="Gene3D" id="2.30.40.10">
    <property type="entry name" value="Urease, subunit C, domain 1"/>
    <property type="match status" value="1"/>
</dbReference>
<sequence length="547" mass="59496">MPAATHIYHNGTILTMDSRASTASCLAVRGDRIAAVGGPDDVAPLRGPDTRLVDLKGRTMLPGFYDCHSHYMRAGMYNALYLDAFAAPIGSLKTLAELAGRIRAGAVETPKGEWLLCAGYDDTGLAEKRHFSLAELDALVPEHPLFLRHISGHSALCNSLALAAAGIGPDTPDPTGGLFRRGPDGALTGLVEEPAAMDRVLEAAPAMTGELWLISARRACEDYLAKGVTTAHDGGVTTAMWHNYFKAHAAGIIRNRVQLLPKHGLFDFSLAPRDPAPGGWLTGDGKLSLGAVKLFQDGSIQGYTGYLSNPYHKLLDAGLPGQWRGYAIHTRAALAELITGYHKKGWQVAVHANGDAAIDDVLEAYEQAQKALPDVNRRHIIIHCQTAREDQLDRIRRLGVVPSFFVVHTYYWGDRHHEIFLGPDRAGRINPLRSALERRIPFTNHNDSAVTPMDPLLSVWSAVNRRTASGRVLGEEQTIPVLEALRSVTTWGARQFHEERLKGSLEPGKLADMTILAENPLAVAPRRLRDISVVGVLVGNELMFGEC</sequence>
<dbReference type="AlphaFoldDB" id="A0A0X8JLI1"/>
<dbReference type="EMBL" id="CP014229">
    <property type="protein sequence ID" value="AMD90792.1"/>
    <property type="molecule type" value="Genomic_DNA"/>
</dbReference>
<dbReference type="SUPFAM" id="SSF51556">
    <property type="entry name" value="Metallo-dependent hydrolases"/>
    <property type="match status" value="1"/>
</dbReference>
<keyword evidence="3" id="KW-1185">Reference proteome</keyword>
<evidence type="ECO:0000313" key="2">
    <source>
        <dbReference type="EMBL" id="AMD90792.1"/>
    </source>
</evidence>
<dbReference type="SUPFAM" id="SSF51338">
    <property type="entry name" value="Composite domain of metallo-dependent hydrolases"/>
    <property type="match status" value="1"/>
</dbReference>
<dbReference type="InterPro" id="IPR011059">
    <property type="entry name" value="Metal-dep_hydrolase_composite"/>
</dbReference>
<dbReference type="STRING" id="44742.AXF13_12035"/>
<dbReference type="GO" id="GO:0016810">
    <property type="term" value="F:hydrolase activity, acting on carbon-nitrogen (but not peptide) bonds"/>
    <property type="evidence" value="ECO:0007669"/>
    <property type="project" value="InterPro"/>
</dbReference>